<dbReference type="EMBL" id="CM026426">
    <property type="protein sequence ID" value="KAG0574954.1"/>
    <property type="molecule type" value="Genomic_DNA"/>
</dbReference>
<evidence type="ECO:0000256" key="1">
    <source>
        <dbReference type="SAM" id="MobiDB-lite"/>
    </source>
</evidence>
<reference evidence="2" key="1">
    <citation type="submission" date="2020-06" db="EMBL/GenBank/DDBJ databases">
        <title>WGS assembly of Ceratodon purpureus strain R40.</title>
        <authorList>
            <person name="Carey S.B."/>
            <person name="Jenkins J."/>
            <person name="Shu S."/>
            <person name="Lovell J.T."/>
            <person name="Sreedasyam A."/>
            <person name="Maumus F."/>
            <person name="Tiley G.P."/>
            <person name="Fernandez-Pozo N."/>
            <person name="Barry K."/>
            <person name="Chen C."/>
            <person name="Wang M."/>
            <person name="Lipzen A."/>
            <person name="Daum C."/>
            <person name="Saski C.A."/>
            <person name="Payton A.C."/>
            <person name="Mcbreen J.C."/>
            <person name="Conrad R.E."/>
            <person name="Kollar L.M."/>
            <person name="Olsson S."/>
            <person name="Huttunen S."/>
            <person name="Landis J.B."/>
            <person name="Wickett N.J."/>
            <person name="Johnson M.G."/>
            <person name="Rensing S.A."/>
            <person name="Grimwood J."/>
            <person name="Schmutz J."/>
            <person name="Mcdaniel S.F."/>
        </authorList>
    </citation>
    <scope>NUCLEOTIDE SEQUENCE</scope>
    <source>
        <strain evidence="2">R40</strain>
    </source>
</reference>
<feature type="compositionally biased region" description="Basic and acidic residues" evidence="1">
    <location>
        <begin position="190"/>
        <end position="208"/>
    </location>
</feature>
<gene>
    <name evidence="2" type="ORF">KC19_VG305500</name>
</gene>
<sequence>MLKTWLRRDRERVRRNLGHCVKAPPKFTDQQWASLRRYWESSGYKLKSEKMSQARGKVMFHPRVGRDGYAGKKAKLRSEQDNSSGLADVADVMKRVREGPLSALTETRNSNRLSEMERMHVETNKRIDDVVKSNLDLKDMLKSVLTTLTSCNRIEDTKLVSTDTPVPGSTSTKKVEAEYNREGQSGGSDSSEKWLDLLGKSSDDEPHENALAAGGSSLNRNSAKKGRNANGKSVPLNTTGAVGRNKALEIKSSPPRNISDTQVHFLILSVRLIGIYSYLKVYLDLPLCFCPSSMSLGQPEDLILPAAKMWTSVYVSNYTDYEIDESMYPQQFLKSCVKNDKLTKLICVLCYVEFLDKMRNKS</sequence>
<evidence type="ECO:0000313" key="3">
    <source>
        <dbReference type="Proteomes" id="UP000822688"/>
    </source>
</evidence>
<keyword evidence="3" id="KW-1185">Reference proteome</keyword>
<name>A0A8T0HVB1_CERPU</name>
<dbReference type="AlphaFoldDB" id="A0A8T0HVB1"/>
<feature type="compositionally biased region" description="Polar residues" evidence="1">
    <location>
        <begin position="159"/>
        <end position="172"/>
    </location>
</feature>
<proteinExistence type="predicted"/>
<organism evidence="2 3">
    <name type="scientific">Ceratodon purpureus</name>
    <name type="common">Fire moss</name>
    <name type="synonym">Dicranum purpureum</name>
    <dbReference type="NCBI Taxonomy" id="3225"/>
    <lineage>
        <taxon>Eukaryota</taxon>
        <taxon>Viridiplantae</taxon>
        <taxon>Streptophyta</taxon>
        <taxon>Embryophyta</taxon>
        <taxon>Bryophyta</taxon>
        <taxon>Bryophytina</taxon>
        <taxon>Bryopsida</taxon>
        <taxon>Dicranidae</taxon>
        <taxon>Pseudoditrichales</taxon>
        <taxon>Ditrichaceae</taxon>
        <taxon>Ceratodon</taxon>
    </lineage>
</organism>
<protein>
    <submittedName>
        <fullName evidence="2">Uncharacterized protein</fullName>
    </submittedName>
</protein>
<accession>A0A8T0HVB1</accession>
<comment type="caution">
    <text evidence="2">The sequence shown here is derived from an EMBL/GenBank/DDBJ whole genome shotgun (WGS) entry which is preliminary data.</text>
</comment>
<dbReference type="Proteomes" id="UP000822688">
    <property type="component" value="Chromosome V"/>
</dbReference>
<feature type="region of interest" description="Disordered" evidence="1">
    <location>
        <begin position="159"/>
        <end position="239"/>
    </location>
</feature>
<evidence type="ECO:0000313" key="2">
    <source>
        <dbReference type="EMBL" id="KAG0574954.1"/>
    </source>
</evidence>